<protein>
    <recommendedName>
        <fullName evidence="3">HTH CENPB-type domain-containing protein</fullName>
    </recommendedName>
</protein>
<keyword evidence="2" id="KW-1185">Reference proteome</keyword>
<dbReference type="InterPro" id="IPR050863">
    <property type="entry name" value="CenT-Element_Derived"/>
</dbReference>
<reference evidence="1" key="1">
    <citation type="submission" date="2016-10" db="EMBL/GenBank/DDBJ databases">
        <authorList>
            <person name="Benchimol M."/>
            <person name="Almeida L.G."/>
            <person name="Vasconcelos A.T."/>
            <person name="Perreira-Neves A."/>
            <person name="Rosa I.A."/>
            <person name="Tasca T."/>
            <person name="Bogo M.R."/>
            <person name="de Souza W."/>
        </authorList>
    </citation>
    <scope>NUCLEOTIDE SEQUENCE [LARGE SCALE GENOMIC DNA]</scope>
    <source>
        <strain evidence="1">K</strain>
    </source>
</reference>
<dbReference type="VEuPathDB" id="TrichDB:TRFO_26836"/>
<organism evidence="1 2">
    <name type="scientific">Tritrichomonas foetus</name>
    <dbReference type="NCBI Taxonomy" id="1144522"/>
    <lineage>
        <taxon>Eukaryota</taxon>
        <taxon>Metamonada</taxon>
        <taxon>Parabasalia</taxon>
        <taxon>Tritrichomonadida</taxon>
        <taxon>Tritrichomonadidae</taxon>
        <taxon>Tritrichomonas</taxon>
    </lineage>
</organism>
<gene>
    <name evidence="1" type="ORF">TRFO_26836</name>
</gene>
<dbReference type="RefSeq" id="XP_068358613.1">
    <property type="nucleotide sequence ID" value="XM_068505189.1"/>
</dbReference>
<dbReference type="EMBL" id="MLAK01000757">
    <property type="protein sequence ID" value="OHT05477.1"/>
    <property type="molecule type" value="Genomic_DNA"/>
</dbReference>
<dbReference type="GO" id="GO:0003677">
    <property type="term" value="F:DNA binding"/>
    <property type="evidence" value="ECO:0007669"/>
    <property type="project" value="TreeGrafter"/>
</dbReference>
<sequence>MFPDELDQFAAQHHIVLPQTNPKRKITNYSKRMSQLDPYFNILSRDDLSHGLITLIANRTGIPRSTLSTWRSHLLVQPNWRPCMKRKNYHLRLLSDHTEEVIYSKIVERSRQKKWCPPSTLKSMAQYEYRLEVDQIDPNSELFRSYYIKHPDSLPPNPDHLICQFSKSWARNFKKRRHLSDRVPSFKRRCSPNDEQVAQFHARLEEFQHSYGTQNIYNADETSWRLLNGTIRTMAPTGSKEVNIDLHCDHRECISVLCTCRADGAKLPPVIICKGKTKRCENKYRDAIRSLRL</sequence>
<dbReference type="GeneID" id="94839893"/>
<comment type="caution">
    <text evidence="1">The sequence shown here is derived from an EMBL/GenBank/DDBJ whole genome shotgun (WGS) entry which is preliminary data.</text>
</comment>
<evidence type="ECO:0008006" key="3">
    <source>
        <dbReference type="Google" id="ProtNLM"/>
    </source>
</evidence>
<dbReference type="OrthoDB" id="10051656at2759"/>
<accession>A0A1J4K7T1</accession>
<dbReference type="PANTHER" id="PTHR19303:SF73">
    <property type="entry name" value="PROTEIN PDC2"/>
    <property type="match status" value="1"/>
</dbReference>
<dbReference type="PANTHER" id="PTHR19303">
    <property type="entry name" value="TRANSPOSON"/>
    <property type="match status" value="1"/>
</dbReference>
<evidence type="ECO:0000313" key="1">
    <source>
        <dbReference type="EMBL" id="OHT05477.1"/>
    </source>
</evidence>
<evidence type="ECO:0000313" key="2">
    <source>
        <dbReference type="Proteomes" id="UP000179807"/>
    </source>
</evidence>
<dbReference type="Proteomes" id="UP000179807">
    <property type="component" value="Unassembled WGS sequence"/>
</dbReference>
<proteinExistence type="predicted"/>
<name>A0A1J4K7T1_9EUKA</name>
<dbReference type="GO" id="GO:0005634">
    <property type="term" value="C:nucleus"/>
    <property type="evidence" value="ECO:0007669"/>
    <property type="project" value="TreeGrafter"/>
</dbReference>
<dbReference type="AlphaFoldDB" id="A0A1J4K7T1"/>